<keyword evidence="3" id="KW-1185">Reference proteome</keyword>
<name>A0A5K0UAG0_9VIRU</name>
<gene>
    <name evidence="2" type="ORF">YASMINEVIRUS_1540</name>
</gene>
<comment type="caution">
    <text evidence="2">The sequence shown here is derived from an EMBL/GenBank/DDBJ whole genome shotgun (WGS) entry which is preliminary data.</text>
</comment>
<sequence>MLNSTKKQKEKIEKIKKNISKIQKVIDKQGKHGYYLFDGDTVKLVSKGHDKADVDESVLEKLNGKKQYVNKFIYLVDVIINPKYIGKEDDIIDGPVSLRIKQFQITKTFKMVHKADFKYGAVWYTNKDIENDTFSFTDIKQIIHNIHTKNIEIIGVGGVRAVDVLQDSDEETDSVETVASTDTTDDDSDNDSDEDSEDSSD</sequence>
<dbReference type="EMBL" id="UPSH01000002">
    <property type="protein sequence ID" value="VBB19008.1"/>
    <property type="molecule type" value="Genomic_DNA"/>
</dbReference>
<feature type="compositionally biased region" description="Acidic residues" evidence="1">
    <location>
        <begin position="183"/>
        <end position="201"/>
    </location>
</feature>
<feature type="region of interest" description="Disordered" evidence="1">
    <location>
        <begin position="167"/>
        <end position="201"/>
    </location>
</feature>
<protein>
    <submittedName>
        <fullName evidence="2">Uncharacterized protein</fullName>
    </submittedName>
</protein>
<evidence type="ECO:0000256" key="1">
    <source>
        <dbReference type="SAM" id="MobiDB-lite"/>
    </source>
</evidence>
<evidence type="ECO:0000313" key="3">
    <source>
        <dbReference type="Proteomes" id="UP000594342"/>
    </source>
</evidence>
<reference evidence="2 3" key="1">
    <citation type="submission" date="2018-10" db="EMBL/GenBank/DDBJ databases">
        <authorList>
            <consortium name="IHU Genomes"/>
        </authorList>
    </citation>
    <scope>NUCLEOTIDE SEQUENCE [LARGE SCALE GENOMIC DNA]</scope>
    <source>
        <strain evidence="2 3">A1</strain>
    </source>
</reference>
<organism evidence="2 3">
    <name type="scientific">Yasminevirus sp. GU-2018</name>
    <dbReference type="NCBI Taxonomy" id="2420051"/>
    <lineage>
        <taxon>Viruses</taxon>
        <taxon>Varidnaviria</taxon>
        <taxon>Bamfordvirae</taxon>
        <taxon>Nucleocytoviricota</taxon>
        <taxon>Megaviricetes</taxon>
        <taxon>Imitervirales</taxon>
        <taxon>Mimiviridae</taxon>
        <taxon>Klosneuvirinae</taxon>
        <taxon>Yasminevirus</taxon>
        <taxon>Yasminevirus saudimassiliense</taxon>
    </lineage>
</organism>
<accession>A0A5K0UAG0</accession>
<proteinExistence type="predicted"/>
<dbReference type="Proteomes" id="UP000594342">
    <property type="component" value="Unassembled WGS sequence"/>
</dbReference>
<evidence type="ECO:0000313" key="2">
    <source>
        <dbReference type="EMBL" id="VBB19008.1"/>
    </source>
</evidence>